<dbReference type="Pfam" id="PF13581">
    <property type="entry name" value="HATPase_c_2"/>
    <property type="match status" value="1"/>
</dbReference>
<feature type="domain" description="Histidine kinase/HSP90-like ATPase" evidence="2">
    <location>
        <begin position="11"/>
        <end position="133"/>
    </location>
</feature>
<dbReference type="InterPro" id="IPR036890">
    <property type="entry name" value="HATPase_C_sf"/>
</dbReference>
<comment type="caution">
    <text evidence="3">The sequence shown here is derived from an EMBL/GenBank/DDBJ whole genome shotgun (WGS) entry which is preliminary data.</text>
</comment>
<organism evidence="3 4">
    <name type="scientific">Anditalea andensis</name>
    <dbReference type="NCBI Taxonomy" id="1048983"/>
    <lineage>
        <taxon>Bacteria</taxon>
        <taxon>Pseudomonadati</taxon>
        <taxon>Bacteroidota</taxon>
        <taxon>Cytophagia</taxon>
        <taxon>Cytophagales</taxon>
        <taxon>Cytophagaceae</taxon>
        <taxon>Anditalea</taxon>
    </lineage>
</organism>
<keyword evidence="1" id="KW-0723">Serine/threonine-protein kinase</keyword>
<dbReference type="Proteomes" id="UP000027821">
    <property type="component" value="Unassembled WGS sequence"/>
</dbReference>
<dbReference type="EMBL" id="JMIH01000023">
    <property type="protein sequence ID" value="KEO73088.1"/>
    <property type="molecule type" value="Genomic_DNA"/>
</dbReference>
<proteinExistence type="predicted"/>
<dbReference type="InterPro" id="IPR050267">
    <property type="entry name" value="Anti-sigma-factor_SerPK"/>
</dbReference>
<dbReference type="Gene3D" id="3.30.565.10">
    <property type="entry name" value="Histidine kinase-like ATPase, C-terminal domain"/>
    <property type="match status" value="1"/>
</dbReference>
<dbReference type="eggNOG" id="COG2172">
    <property type="taxonomic scope" value="Bacteria"/>
</dbReference>
<keyword evidence="4" id="KW-1185">Reference proteome</keyword>
<dbReference type="CDD" id="cd16936">
    <property type="entry name" value="HATPase_RsbW-like"/>
    <property type="match status" value="1"/>
</dbReference>
<reference evidence="3 4" key="1">
    <citation type="submission" date="2014-04" db="EMBL/GenBank/DDBJ databases">
        <title>Characterization and application of a salt tolerant electro-active bacterium.</title>
        <authorList>
            <person name="Yang L."/>
            <person name="Wei S."/>
            <person name="Tay Q.X.M."/>
        </authorList>
    </citation>
    <scope>NUCLEOTIDE SEQUENCE [LARGE SCALE GENOMIC DNA]</scope>
    <source>
        <strain evidence="3 4">LY1</strain>
    </source>
</reference>
<accession>A0A074KZQ5</accession>
<protein>
    <submittedName>
        <fullName evidence="3">Anti-sigma B factor</fullName>
    </submittedName>
</protein>
<keyword evidence="1" id="KW-0808">Transferase</keyword>
<dbReference type="OrthoDB" id="9792240at2"/>
<dbReference type="RefSeq" id="WP_035076394.1">
    <property type="nucleotide sequence ID" value="NZ_JMIH01000023.1"/>
</dbReference>
<dbReference type="AlphaFoldDB" id="A0A074KZQ5"/>
<evidence type="ECO:0000259" key="2">
    <source>
        <dbReference type="Pfam" id="PF13581"/>
    </source>
</evidence>
<evidence type="ECO:0000256" key="1">
    <source>
        <dbReference type="ARBA" id="ARBA00022527"/>
    </source>
</evidence>
<dbReference type="InterPro" id="IPR003594">
    <property type="entry name" value="HATPase_dom"/>
</dbReference>
<name>A0A074KZQ5_9BACT</name>
<evidence type="ECO:0000313" key="3">
    <source>
        <dbReference type="EMBL" id="KEO73088.1"/>
    </source>
</evidence>
<sequence>MRHKIKLNCEKSRLVDLRAFLNKVLSKTTLSEITKNQVILAVDEVCANLIIHSHDCNPSDQIALEVTESGDQLVFEIKDHGEGFNILEYKQPELNAVKKERRKGGLGIILVRKIMDNIEFESTGNQNTCRLIKLINSK</sequence>
<dbReference type="GO" id="GO:0004674">
    <property type="term" value="F:protein serine/threonine kinase activity"/>
    <property type="evidence" value="ECO:0007669"/>
    <property type="project" value="UniProtKB-KW"/>
</dbReference>
<keyword evidence="1" id="KW-0418">Kinase</keyword>
<dbReference type="PANTHER" id="PTHR35526">
    <property type="entry name" value="ANTI-SIGMA-F FACTOR RSBW-RELATED"/>
    <property type="match status" value="1"/>
</dbReference>
<dbReference type="SUPFAM" id="SSF55874">
    <property type="entry name" value="ATPase domain of HSP90 chaperone/DNA topoisomerase II/histidine kinase"/>
    <property type="match status" value="1"/>
</dbReference>
<evidence type="ECO:0000313" key="4">
    <source>
        <dbReference type="Proteomes" id="UP000027821"/>
    </source>
</evidence>
<dbReference type="STRING" id="1048983.EL17_15885"/>
<gene>
    <name evidence="3" type="ORF">EL17_15885</name>
</gene>